<name>A0A9P8A0C2_MORAP</name>
<dbReference type="PANTHER" id="PTHR13947:SF37">
    <property type="entry name" value="LD18367P"/>
    <property type="match status" value="1"/>
</dbReference>
<dbReference type="PANTHER" id="PTHR13947">
    <property type="entry name" value="GNAT FAMILY N-ACETYLTRANSFERASE"/>
    <property type="match status" value="1"/>
</dbReference>
<organism evidence="4 5">
    <name type="scientific">Mortierella alpina</name>
    <name type="common">Oleaginous fungus</name>
    <name type="synonym">Mortierella renispora</name>
    <dbReference type="NCBI Taxonomy" id="64518"/>
    <lineage>
        <taxon>Eukaryota</taxon>
        <taxon>Fungi</taxon>
        <taxon>Fungi incertae sedis</taxon>
        <taxon>Mucoromycota</taxon>
        <taxon>Mortierellomycotina</taxon>
        <taxon>Mortierellomycetes</taxon>
        <taxon>Mortierellales</taxon>
        <taxon>Mortierellaceae</taxon>
        <taxon>Mortierella</taxon>
    </lineage>
</organism>
<dbReference type="AlphaFoldDB" id="A0A9P8A0C2"/>
<feature type="compositionally biased region" description="Polar residues" evidence="2">
    <location>
        <begin position="111"/>
        <end position="141"/>
    </location>
</feature>
<reference evidence="4" key="1">
    <citation type="submission" date="2021-07" db="EMBL/GenBank/DDBJ databases">
        <title>Draft genome of Mortierella alpina, strain LL118, isolated from an aspen leaf litter sample.</title>
        <authorList>
            <person name="Yang S."/>
            <person name="Vinatzer B.A."/>
        </authorList>
    </citation>
    <scope>NUCLEOTIDE SEQUENCE</scope>
    <source>
        <strain evidence="4">LL118</strain>
    </source>
</reference>
<feature type="compositionally biased region" description="Low complexity" evidence="2">
    <location>
        <begin position="47"/>
        <end position="62"/>
    </location>
</feature>
<sequence length="434" mass="48939">MSSGRATHDEIEGGRTSEQASRSPSSGPEVGVEGQQENSGTRSSGRNSAAQNRYSQQQQQVQYAQEIIRHSMILQPPTQLQPYPQDPLRSSIIQQQPQSQPYPQDPLRQPVQPQHPLQQTSQRDSRMSAYQPTPQMQSTRPPSIDFSEPPGSPLPPYVARPPQAMKPPHYYQEIHHETQAAGQMEYMDATDERRGYGSGDALWMPGNSRSSRQAEEDIYQSAGQFNPEASSRSRNKSSDSSRKAECWSTFRDIAEFCPCLCMAVRIRNFEERDQERVRQLVLGGLAERWGSEFNPLFNQDVSDIHGYYFQRNGSTVAVLEDVESEMVIGCGILLPLPAEDVYNTWCAEPESTKASHEGLKLARMMRLSLANEHRGNGYAKKIIHYLVAKAREQGFDRILVETERHWTSAVGVYTAAGFTVVAEDADRVHYEYLL</sequence>
<dbReference type="InterPro" id="IPR000182">
    <property type="entry name" value="GNAT_dom"/>
</dbReference>
<accession>A0A9P8A0C2</accession>
<gene>
    <name evidence="4" type="ORF">KVV02_000718</name>
</gene>
<evidence type="ECO:0000259" key="3">
    <source>
        <dbReference type="PROSITE" id="PS51186"/>
    </source>
</evidence>
<proteinExistence type="predicted"/>
<dbReference type="Gene3D" id="3.40.630.30">
    <property type="match status" value="1"/>
</dbReference>
<dbReference type="InterPro" id="IPR016181">
    <property type="entry name" value="Acyl_CoA_acyltransferase"/>
</dbReference>
<evidence type="ECO:0000313" key="4">
    <source>
        <dbReference type="EMBL" id="KAG9320141.1"/>
    </source>
</evidence>
<evidence type="ECO:0000313" key="5">
    <source>
        <dbReference type="Proteomes" id="UP000717515"/>
    </source>
</evidence>
<dbReference type="PROSITE" id="PS51186">
    <property type="entry name" value="GNAT"/>
    <property type="match status" value="1"/>
</dbReference>
<feature type="compositionally biased region" description="Low complexity" evidence="2">
    <location>
        <begin position="75"/>
        <end position="102"/>
    </location>
</feature>
<dbReference type="CDD" id="cd04301">
    <property type="entry name" value="NAT_SF"/>
    <property type="match status" value="1"/>
</dbReference>
<keyword evidence="1" id="KW-0808">Transferase</keyword>
<feature type="region of interest" description="Disordered" evidence="2">
    <location>
        <begin position="75"/>
        <end position="154"/>
    </location>
</feature>
<feature type="compositionally biased region" description="Polar residues" evidence="2">
    <location>
        <begin position="16"/>
        <end position="26"/>
    </location>
</feature>
<feature type="region of interest" description="Disordered" evidence="2">
    <location>
        <begin position="222"/>
        <end position="241"/>
    </location>
</feature>
<dbReference type="Pfam" id="PF00583">
    <property type="entry name" value="Acetyltransf_1"/>
    <property type="match status" value="1"/>
</dbReference>
<dbReference type="SUPFAM" id="SSF55729">
    <property type="entry name" value="Acyl-CoA N-acyltransferases (Nat)"/>
    <property type="match status" value="1"/>
</dbReference>
<feature type="compositionally biased region" description="Basic and acidic residues" evidence="2">
    <location>
        <begin position="1"/>
        <end position="15"/>
    </location>
</feature>
<comment type="caution">
    <text evidence="4">The sequence shown here is derived from an EMBL/GenBank/DDBJ whole genome shotgun (WGS) entry which is preliminary data.</text>
</comment>
<protein>
    <recommendedName>
        <fullName evidence="3">N-acetyltransferase domain-containing protein</fullName>
    </recommendedName>
</protein>
<feature type="compositionally biased region" description="Polar residues" evidence="2">
    <location>
        <begin position="35"/>
        <end position="46"/>
    </location>
</feature>
<evidence type="ECO:0000256" key="1">
    <source>
        <dbReference type="ARBA" id="ARBA00022679"/>
    </source>
</evidence>
<dbReference type="InterPro" id="IPR050769">
    <property type="entry name" value="NAT_camello-type"/>
</dbReference>
<dbReference type="Proteomes" id="UP000717515">
    <property type="component" value="Unassembled WGS sequence"/>
</dbReference>
<evidence type="ECO:0000256" key="2">
    <source>
        <dbReference type="SAM" id="MobiDB-lite"/>
    </source>
</evidence>
<dbReference type="EMBL" id="JAIFTL010000323">
    <property type="protein sequence ID" value="KAG9320141.1"/>
    <property type="molecule type" value="Genomic_DNA"/>
</dbReference>
<dbReference type="GO" id="GO:0008080">
    <property type="term" value="F:N-acetyltransferase activity"/>
    <property type="evidence" value="ECO:0007669"/>
    <property type="project" value="InterPro"/>
</dbReference>
<feature type="region of interest" description="Disordered" evidence="2">
    <location>
        <begin position="1"/>
        <end position="62"/>
    </location>
</feature>
<feature type="domain" description="N-acetyltransferase" evidence="3">
    <location>
        <begin position="264"/>
        <end position="434"/>
    </location>
</feature>